<gene>
    <name evidence="1" type="primary">Vigan.01G208800</name>
    <name evidence="1" type="ORF">VIGAN_01208800</name>
</gene>
<evidence type="ECO:0000313" key="1">
    <source>
        <dbReference type="EMBL" id="BAT74422.1"/>
    </source>
</evidence>
<proteinExistence type="predicted"/>
<dbReference type="Proteomes" id="UP000291084">
    <property type="component" value="Chromosome 1"/>
</dbReference>
<feature type="non-terminal residue" evidence="1">
    <location>
        <position position="1"/>
    </location>
</feature>
<evidence type="ECO:0000313" key="2">
    <source>
        <dbReference type="Proteomes" id="UP000291084"/>
    </source>
</evidence>
<dbReference type="EMBL" id="AP015034">
    <property type="protein sequence ID" value="BAT74422.1"/>
    <property type="molecule type" value="Genomic_DNA"/>
</dbReference>
<sequence>VKVKTVISNNFELVLPKLLKKKSSFKSKPNIDVWRFEIANIILTPPPIAFSLLCHHHLHMKQHHQPRGHEENHL</sequence>
<reference evidence="1 2" key="1">
    <citation type="journal article" date="2015" name="Sci. Rep.">
        <title>The power of single molecule real-time sequencing technology in the de novo assembly of a eukaryotic genome.</title>
        <authorList>
            <person name="Sakai H."/>
            <person name="Naito K."/>
            <person name="Ogiso-Tanaka E."/>
            <person name="Takahashi Y."/>
            <person name="Iseki K."/>
            <person name="Muto C."/>
            <person name="Satou K."/>
            <person name="Teruya K."/>
            <person name="Shiroma A."/>
            <person name="Shimoji M."/>
            <person name="Hirano T."/>
            <person name="Itoh T."/>
            <person name="Kaga A."/>
            <person name="Tomooka N."/>
        </authorList>
    </citation>
    <scope>NUCLEOTIDE SEQUENCE [LARGE SCALE GENOMIC DNA]</scope>
    <source>
        <strain evidence="2">cv. Shumari</strain>
    </source>
</reference>
<keyword evidence="2" id="KW-1185">Reference proteome</keyword>
<protein>
    <submittedName>
        <fullName evidence="1">Uncharacterized protein</fullName>
    </submittedName>
</protein>
<organism evidence="1 2">
    <name type="scientific">Vigna angularis var. angularis</name>
    <dbReference type="NCBI Taxonomy" id="157739"/>
    <lineage>
        <taxon>Eukaryota</taxon>
        <taxon>Viridiplantae</taxon>
        <taxon>Streptophyta</taxon>
        <taxon>Embryophyta</taxon>
        <taxon>Tracheophyta</taxon>
        <taxon>Spermatophyta</taxon>
        <taxon>Magnoliopsida</taxon>
        <taxon>eudicotyledons</taxon>
        <taxon>Gunneridae</taxon>
        <taxon>Pentapetalae</taxon>
        <taxon>rosids</taxon>
        <taxon>fabids</taxon>
        <taxon>Fabales</taxon>
        <taxon>Fabaceae</taxon>
        <taxon>Papilionoideae</taxon>
        <taxon>50 kb inversion clade</taxon>
        <taxon>NPAAA clade</taxon>
        <taxon>indigoferoid/millettioid clade</taxon>
        <taxon>Phaseoleae</taxon>
        <taxon>Vigna</taxon>
    </lineage>
</organism>
<dbReference type="AlphaFoldDB" id="A0A0S3R1G6"/>
<name>A0A0S3R1G6_PHAAN</name>
<accession>A0A0S3R1G6</accession>